<name>A0A219B4G6_9SPHN</name>
<accession>A0A219B4G6</accession>
<dbReference type="PANTHER" id="PTHR43861:SF1">
    <property type="entry name" value="TRANS-ACONITATE 2-METHYLTRANSFERASE"/>
    <property type="match status" value="1"/>
</dbReference>
<evidence type="ECO:0000313" key="3">
    <source>
        <dbReference type="Proteomes" id="UP000198462"/>
    </source>
</evidence>
<keyword evidence="2" id="KW-0808">Transferase</keyword>
<dbReference type="InterPro" id="IPR029063">
    <property type="entry name" value="SAM-dependent_MTases_sf"/>
</dbReference>
<dbReference type="InterPro" id="IPR013216">
    <property type="entry name" value="Methyltransf_11"/>
</dbReference>
<dbReference type="Pfam" id="PF08241">
    <property type="entry name" value="Methyltransf_11"/>
    <property type="match status" value="1"/>
</dbReference>
<dbReference type="GO" id="GO:0032259">
    <property type="term" value="P:methylation"/>
    <property type="evidence" value="ECO:0007669"/>
    <property type="project" value="UniProtKB-KW"/>
</dbReference>
<gene>
    <name evidence="2" type="ORF">B5C34_06040</name>
</gene>
<dbReference type="CDD" id="cd02440">
    <property type="entry name" value="AdoMet_MTases"/>
    <property type="match status" value="1"/>
</dbReference>
<dbReference type="Proteomes" id="UP000198462">
    <property type="component" value="Unassembled WGS sequence"/>
</dbReference>
<feature type="domain" description="Methyltransferase type 11" evidence="1">
    <location>
        <begin position="41"/>
        <end position="128"/>
    </location>
</feature>
<proteinExistence type="predicted"/>
<protein>
    <submittedName>
        <fullName evidence="2">SAM-dependent methyltransferase</fullName>
    </submittedName>
</protein>
<dbReference type="PANTHER" id="PTHR43861">
    <property type="entry name" value="TRANS-ACONITATE 2-METHYLTRANSFERASE-RELATED"/>
    <property type="match status" value="1"/>
</dbReference>
<comment type="caution">
    <text evidence="2">The sequence shown here is derived from an EMBL/GenBank/DDBJ whole genome shotgun (WGS) entry which is preliminary data.</text>
</comment>
<organism evidence="2 3">
    <name type="scientific">Pacificimonas flava</name>
    <dbReference type="NCBI Taxonomy" id="1234595"/>
    <lineage>
        <taxon>Bacteria</taxon>
        <taxon>Pseudomonadati</taxon>
        <taxon>Pseudomonadota</taxon>
        <taxon>Alphaproteobacteria</taxon>
        <taxon>Sphingomonadales</taxon>
        <taxon>Sphingosinicellaceae</taxon>
        <taxon>Pacificimonas</taxon>
    </lineage>
</organism>
<keyword evidence="2" id="KW-0489">Methyltransferase</keyword>
<dbReference type="SUPFAM" id="SSF53335">
    <property type="entry name" value="S-adenosyl-L-methionine-dependent methyltransferases"/>
    <property type="match status" value="1"/>
</dbReference>
<keyword evidence="3" id="KW-1185">Reference proteome</keyword>
<reference evidence="3" key="1">
    <citation type="submission" date="2017-05" db="EMBL/GenBank/DDBJ databases">
        <authorList>
            <person name="Lin X."/>
        </authorList>
    </citation>
    <scope>NUCLEOTIDE SEQUENCE [LARGE SCALE GENOMIC DNA]</scope>
    <source>
        <strain evidence="3">JLT2012</strain>
    </source>
</reference>
<dbReference type="OrthoDB" id="9777638at2"/>
<dbReference type="AlphaFoldDB" id="A0A219B4G6"/>
<dbReference type="Gene3D" id="3.40.50.150">
    <property type="entry name" value="Vaccinia Virus protein VP39"/>
    <property type="match status" value="1"/>
</dbReference>
<dbReference type="RefSeq" id="WP_088711852.1">
    <property type="nucleotide sequence ID" value="NZ_NFZT01000001.1"/>
</dbReference>
<dbReference type="GO" id="GO:0008757">
    <property type="term" value="F:S-adenosylmethionine-dependent methyltransferase activity"/>
    <property type="evidence" value="ECO:0007669"/>
    <property type="project" value="InterPro"/>
</dbReference>
<evidence type="ECO:0000313" key="2">
    <source>
        <dbReference type="EMBL" id="OWV33064.1"/>
    </source>
</evidence>
<sequence length="247" mass="26301">MSALPGHSWDAAAYAQNAAFVPALGQAVLDLLAPRRGERILDLGCGDGVLTERLLDAGADVLGVDADGAMLAAARQRGLEVREGDGQSLGFKEEFDAVFSNAALHWMPDHEAVFAGVHEALKPGGRFVAECGGHGNIAAMRTALRAVMARRGVDAPETQNYATVGATVRRLEAAGFQVESCALICRPTALPGGMEDWFLTFRHGFLPPEDEDEIAAEASALLAPSLRDDEGNWTADYVRLRFKAIKA</sequence>
<evidence type="ECO:0000259" key="1">
    <source>
        <dbReference type="Pfam" id="PF08241"/>
    </source>
</evidence>
<dbReference type="EMBL" id="NFZT01000001">
    <property type="protein sequence ID" value="OWV33064.1"/>
    <property type="molecule type" value="Genomic_DNA"/>
</dbReference>